<sequence length="56" mass="6764">MRRHLLFFRICVWQHHHLKLHWSLFSLVGRAKLGTNPALENIYAYHQGSWGAFWTM</sequence>
<accession>A0A0A9FCQ7</accession>
<proteinExistence type="predicted"/>
<organism evidence="1">
    <name type="scientific">Arundo donax</name>
    <name type="common">Giant reed</name>
    <name type="synonym">Donax arundinaceus</name>
    <dbReference type="NCBI Taxonomy" id="35708"/>
    <lineage>
        <taxon>Eukaryota</taxon>
        <taxon>Viridiplantae</taxon>
        <taxon>Streptophyta</taxon>
        <taxon>Embryophyta</taxon>
        <taxon>Tracheophyta</taxon>
        <taxon>Spermatophyta</taxon>
        <taxon>Magnoliopsida</taxon>
        <taxon>Liliopsida</taxon>
        <taxon>Poales</taxon>
        <taxon>Poaceae</taxon>
        <taxon>PACMAD clade</taxon>
        <taxon>Arundinoideae</taxon>
        <taxon>Arundineae</taxon>
        <taxon>Arundo</taxon>
    </lineage>
</organism>
<dbReference type="AlphaFoldDB" id="A0A0A9FCQ7"/>
<reference evidence="1" key="1">
    <citation type="submission" date="2014-09" db="EMBL/GenBank/DDBJ databases">
        <authorList>
            <person name="Magalhaes I.L.F."/>
            <person name="Oliveira U."/>
            <person name="Santos F.R."/>
            <person name="Vidigal T.H.D.A."/>
            <person name="Brescovit A.D."/>
            <person name="Santos A.J."/>
        </authorList>
    </citation>
    <scope>NUCLEOTIDE SEQUENCE</scope>
    <source>
        <tissue evidence="1">Shoot tissue taken approximately 20 cm above the soil surface</tissue>
    </source>
</reference>
<protein>
    <submittedName>
        <fullName evidence="1">Uncharacterized protein</fullName>
    </submittedName>
</protein>
<name>A0A0A9FCQ7_ARUDO</name>
<reference evidence="1" key="2">
    <citation type="journal article" date="2015" name="Data Brief">
        <title>Shoot transcriptome of the giant reed, Arundo donax.</title>
        <authorList>
            <person name="Barrero R.A."/>
            <person name="Guerrero F.D."/>
            <person name="Moolhuijzen P."/>
            <person name="Goolsby J.A."/>
            <person name="Tidwell J."/>
            <person name="Bellgard S.E."/>
            <person name="Bellgard M.I."/>
        </authorList>
    </citation>
    <scope>NUCLEOTIDE SEQUENCE</scope>
    <source>
        <tissue evidence="1">Shoot tissue taken approximately 20 cm above the soil surface</tissue>
    </source>
</reference>
<evidence type="ECO:0000313" key="1">
    <source>
        <dbReference type="EMBL" id="JAE10825.1"/>
    </source>
</evidence>
<dbReference type="EMBL" id="GBRH01187071">
    <property type="protein sequence ID" value="JAE10825.1"/>
    <property type="molecule type" value="Transcribed_RNA"/>
</dbReference>